<name>A0A1H5B817_9PSEU</name>
<evidence type="ECO:0000256" key="2">
    <source>
        <dbReference type="ARBA" id="ARBA00022448"/>
    </source>
</evidence>
<dbReference type="Proteomes" id="UP000199622">
    <property type="component" value="Unassembled WGS sequence"/>
</dbReference>
<keyword evidence="6 7" id="KW-0472">Membrane</keyword>
<reference evidence="10" key="1">
    <citation type="submission" date="2016-10" db="EMBL/GenBank/DDBJ databases">
        <authorList>
            <person name="Varghese N."/>
            <person name="Submissions S."/>
        </authorList>
    </citation>
    <scope>NUCLEOTIDE SEQUENCE [LARGE SCALE GENOMIC DNA]</scope>
    <source>
        <strain evidence="10">DSM 44544</strain>
    </source>
</reference>
<feature type="domain" description="Major facilitator superfamily (MFS) profile" evidence="8">
    <location>
        <begin position="189"/>
        <end position="419"/>
    </location>
</feature>
<sequence length="419" mass="43436">MRTSVFTRSGDGGDEVTTRATPRLRAVLANREFRALWFAETQSMLGDQLTIVALAILIFDRTGSPLLSAVVYSLTFLPALAGGLGLSQLADRYPRRAVLATGSFAQAVLIGLMAVPGMPMGWLFVLFVFARLANAPCNAAQNALGREIFADDDVYLQSQDLRGITNNTAMLAGLAAGGLLVTTIGTSWALAIDALTFVIATVAVRLLVLRRPAAGNGGAPWFGAVRQVFGDERLRVLLYLSWLVGLAVIPEGLAAPLAAQLGVGDQAVGWLLAADPLGFVVGTFLLSRFVSTEHRRKLLGVLAALPLAALAAFALKPNLAVALVLLALAGATGAYVITVTATFITWVPNDIRGSAGGLYRTGLRVAQGLGVGVGGLVAQALGSANTTIALAGAVGLLVAVPVALSWRRVGSTEPEPGSS</sequence>
<dbReference type="SUPFAM" id="SSF103473">
    <property type="entry name" value="MFS general substrate transporter"/>
    <property type="match status" value="1"/>
</dbReference>
<feature type="transmembrane region" description="Helical" evidence="7">
    <location>
        <begin position="65"/>
        <end position="86"/>
    </location>
</feature>
<feature type="transmembrane region" description="Helical" evidence="7">
    <location>
        <begin position="365"/>
        <end position="382"/>
    </location>
</feature>
<dbReference type="PANTHER" id="PTHR23513:SF11">
    <property type="entry name" value="STAPHYLOFERRIN A TRANSPORTER"/>
    <property type="match status" value="1"/>
</dbReference>
<dbReference type="Gene3D" id="1.20.1250.20">
    <property type="entry name" value="MFS general substrate transporter like domains"/>
    <property type="match status" value="2"/>
</dbReference>
<dbReference type="EMBL" id="FNSO01000004">
    <property type="protein sequence ID" value="SED50537.1"/>
    <property type="molecule type" value="Genomic_DNA"/>
</dbReference>
<proteinExistence type="predicted"/>
<dbReference type="Pfam" id="PF05977">
    <property type="entry name" value="MFS_3"/>
    <property type="match status" value="1"/>
</dbReference>
<protein>
    <submittedName>
        <fullName evidence="9">Transmembrane secretion effector</fullName>
    </submittedName>
</protein>
<evidence type="ECO:0000313" key="10">
    <source>
        <dbReference type="Proteomes" id="UP000199622"/>
    </source>
</evidence>
<evidence type="ECO:0000256" key="6">
    <source>
        <dbReference type="ARBA" id="ARBA00023136"/>
    </source>
</evidence>
<keyword evidence="5 7" id="KW-1133">Transmembrane helix</keyword>
<evidence type="ECO:0000256" key="5">
    <source>
        <dbReference type="ARBA" id="ARBA00022989"/>
    </source>
</evidence>
<feature type="transmembrane region" description="Helical" evidence="7">
    <location>
        <begin position="267"/>
        <end position="286"/>
    </location>
</feature>
<feature type="transmembrane region" description="Helical" evidence="7">
    <location>
        <begin position="388"/>
        <end position="406"/>
    </location>
</feature>
<feature type="transmembrane region" description="Helical" evidence="7">
    <location>
        <begin position="107"/>
        <end position="130"/>
    </location>
</feature>
<dbReference type="GO" id="GO:0022857">
    <property type="term" value="F:transmembrane transporter activity"/>
    <property type="evidence" value="ECO:0007669"/>
    <property type="project" value="InterPro"/>
</dbReference>
<dbReference type="InterPro" id="IPR022324">
    <property type="entry name" value="Bacilysin_exporter_BacE_put"/>
</dbReference>
<keyword evidence="10" id="KW-1185">Reference proteome</keyword>
<feature type="transmembrane region" description="Helical" evidence="7">
    <location>
        <begin position="298"/>
        <end position="315"/>
    </location>
</feature>
<evidence type="ECO:0000256" key="7">
    <source>
        <dbReference type="SAM" id="Phobius"/>
    </source>
</evidence>
<evidence type="ECO:0000256" key="1">
    <source>
        <dbReference type="ARBA" id="ARBA00004651"/>
    </source>
</evidence>
<feature type="transmembrane region" description="Helical" evidence="7">
    <location>
        <begin position="188"/>
        <end position="208"/>
    </location>
</feature>
<dbReference type="InterPro" id="IPR036259">
    <property type="entry name" value="MFS_trans_sf"/>
</dbReference>
<evidence type="ECO:0000256" key="4">
    <source>
        <dbReference type="ARBA" id="ARBA00022692"/>
    </source>
</evidence>
<dbReference type="InterPro" id="IPR020846">
    <property type="entry name" value="MFS_dom"/>
</dbReference>
<evidence type="ECO:0000256" key="3">
    <source>
        <dbReference type="ARBA" id="ARBA00022475"/>
    </source>
</evidence>
<dbReference type="GO" id="GO:0005886">
    <property type="term" value="C:plasma membrane"/>
    <property type="evidence" value="ECO:0007669"/>
    <property type="project" value="UniProtKB-SubCell"/>
</dbReference>
<feature type="transmembrane region" description="Helical" evidence="7">
    <location>
        <begin position="321"/>
        <end position="344"/>
    </location>
</feature>
<dbReference type="RefSeq" id="WP_425266041.1">
    <property type="nucleotide sequence ID" value="NZ_FNSO01000004.1"/>
</dbReference>
<dbReference type="PROSITE" id="PS50850">
    <property type="entry name" value="MFS"/>
    <property type="match status" value="1"/>
</dbReference>
<keyword evidence="4 7" id="KW-0812">Transmembrane</keyword>
<keyword evidence="2" id="KW-0813">Transport</keyword>
<comment type="subcellular location">
    <subcellularLocation>
        <location evidence="1">Cell membrane</location>
        <topology evidence="1">Multi-pass membrane protein</topology>
    </subcellularLocation>
</comment>
<dbReference type="InterPro" id="IPR010290">
    <property type="entry name" value="TM_effector"/>
</dbReference>
<accession>A0A1H5B817</accession>
<organism evidence="9 10">
    <name type="scientific">Amycolatopsis tolypomycina</name>
    <dbReference type="NCBI Taxonomy" id="208445"/>
    <lineage>
        <taxon>Bacteria</taxon>
        <taxon>Bacillati</taxon>
        <taxon>Actinomycetota</taxon>
        <taxon>Actinomycetes</taxon>
        <taxon>Pseudonocardiales</taxon>
        <taxon>Pseudonocardiaceae</taxon>
        <taxon>Amycolatopsis</taxon>
    </lineage>
</organism>
<evidence type="ECO:0000313" key="9">
    <source>
        <dbReference type="EMBL" id="SED50537.1"/>
    </source>
</evidence>
<gene>
    <name evidence="9" type="ORF">SAMN04489727_8139</name>
</gene>
<keyword evidence="3" id="KW-1003">Cell membrane</keyword>
<dbReference type="AlphaFoldDB" id="A0A1H5B817"/>
<feature type="transmembrane region" description="Helical" evidence="7">
    <location>
        <begin position="236"/>
        <end position="255"/>
    </location>
</feature>
<evidence type="ECO:0000259" key="8">
    <source>
        <dbReference type="PROSITE" id="PS50850"/>
    </source>
</evidence>
<dbReference type="PRINTS" id="PR01988">
    <property type="entry name" value="EXPORTERBACE"/>
</dbReference>
<dbReference type="STRING" id="208445.SAMN04489727_8139"/>
<dbReference type="PANTHER" id="PTHR23513">
    <property type="entry name" value="INTEGRAL MEMBRANE EFFLUX PROTEIN-RELATED"/>
    <property type="match status" value="1"/>
</dbReference>